<feature type="domain" description="G-patch" evidence="2">
    <location>
        <begin position="56"/>
        <end position="86"/>
    </location>
</feature>
<evidence type="ECO:0000313" key="3">
    <source>
        <dbReference type="EMBL" id="KAG8223409.1"/>
    </source>
</evidence>
<sequence>MKRLKKKFGLESSEPNMSAIAVSGYEDRAQSRRQTVGSSDHHAKTETASMDEAIRSDNKGYELLSRMGWSKGQALGKEGTGLTEPV</sequence>
<dbReference type="InterPro" id="IPR000467">
    <property type="entry name" value="G_patch_dom"/>
</dbReference>
<comment type="caution">
    <text evidence="3">The sequence shown here is derived from an EMBL/GenBank/DDBJ whole genome shotgun (WGS) entry which is preliminary data.</text>
</comment>
<accession>A0A8K0JWE4</accession>
<protein>
    <recommendedName>
        <fullName evidence="2">G-patch domain-containing protein</fullName>
    </recommendedName>
</protein>
<evidence type="ECO:0000259" key="2">
    <source>
        <dbReference type="PROSITE" id="PS50174"/>
    </source>
</evidence>
<dbReference type="EMBL" id="KZ308159">
    <property type="protein sequence ID" value="KAG8223409.1"/>
    <property type="molecule type" value="Genomic_DNA"/>
</dbReference>
<feature type="region of interest" description="Disordered" evidence="1">
    <location>
        <begin position="25"/>
        <end position="54"/>
    </location>
</feature>
<dbReference type="Proteomes" id="UP000792457">
    <property type="component" value="Unassembled WGS sequence"/>
</dbReference>
<dbReference type="PANTHER" id="PTHR23106">
    <property type="entry name" value="ANGIOGENIC FACTOR WITH G PATCH AND FHA DOMAINS 1"/>
    <property type="match status" value="1"/>
</dbReference>
<dbReference type="PROSITE" id="PS50174">
    <property type="entry name" value="G_PATCH"/>
    <property type="match status" value="1"/>
</dbReference>
<gene>
    <name evidence="3" type="ORF">J437_LFUL003682</name>
</gene>
<proteinExistence type="predicted"/>
<dbReference type="InterPro" id="IPR053027">
    <property type="entry name" value="AGGF1"/>
</dbReference>
<evidence type="ECO:0000256" key="1">
    <source>
        <dbReference type="SAM" id="MobiDB-lite"/>
    </source>
</evidence>
<dbReference type="GO" id="GO:0003676">
    <property type="term" value="F:nucleic acid binding"/>
    <property type="evidence" value="ECO:0007669"/>
    <property type="project" value="InterPro"/>
</dbReference>
<dbReference type="OrthoDB" id="2538319at2759"/>
<name>A0A8K0JWE4_LADFU</name>
<dbReference type="Pfam" id="PF01585">
    <property type="entry name" value="G-patch"/>
    <property type="match status" value="1"/>
</dbReference>
<reference evidence="3" key="2">
    <citation type="submission" date="2017-10" db="EMBL/GenBank/DDBJ databases">
        <title>Ladona fulva Genome sequencing and assembly.</title>
        <authorList>
            <person name="Murali S."/>
            <person name="Richards S."/>
            <person name="Bandaranaike D."/>
            <person name="Bellair M."/>
            <person name="Blankenburg K."/>
            <person name="Chao H."/>
            <person name="Dinh H."/>
            <person name="Doddapaneni H."/>
            <person name="Dugan-Rocha S."/>
            <person name="Elkadiri S."/>
            <person name="Gnanaolivu R."/>
            <person name="Hernandez B."/>
            <person name="Skinner E."/>
            <person name="Javaid M."/>
            <person name="Lee S."/>
            <person name="Li M."/>
            <person name="Ming W."/>
            <person name="Munidasa M."/>
            <person name="Muniz J."/>
            <person name="Nguyen L."/>
            <person name="Hughes D."/>
            <person name="Osuji N."/>
            <person name="Pu L.-L."/>
            <person name="Puazo M."/>
            <person name="Qu C."/>
            <person name="Quiroz J."/>
            <person name="Raj R."/>
            <person name="Weissenberger G."/>
            <person name="Xin Y."/>
            <person name="Zou X."/>
            <person name="Han Y."/>
            <person name="Worley K."/>
            <person name="Muzny D."/>
            <person name="Gibbs R."/>
        </authorList>
    </citation>
    <scope>NUCLEOTIDE SEQUENCE</scope>
    <source>
        <strain evidence="3">Sampled in the wild</strain>
    </source>
</reference>
<dbReference type="AlphaFoldDB" id="A0A8K0JWE4"/>
<reference evidence="3" key="1">
    <citation type="submission" date="2013-04" db="EMBL/GenBank/DDBJ databases">
        <authorList>
            <person name="Qu J."/>
            <person name="Murali S.C."/>
            <person name="Bandaranaike D."/>
            <person name="Bellair M."/>
            <person name="Blankenburg K."/>
            <person name="Chao H."/>
            <person name="Dinh H."/>
            <person name="Doddapaneni H."/>
            <person name="Downs B."/>
            <person name="Dugan-Rocha S."/>
            <person name="Elkadiri S."/>
            <person name="Gnanaolivu R.D."/>
            <person name="Hernandez B."/>
            <person name="Javaid M."/>
            <person name="Jayaseelan J.C."/>
            <person name="Lee S."/>
            <person name="Li M."/>
            <person name="Ming W."/>
            <person name="Munidasa M."/>
            <person name="Muniz J."/>
            <person name="Nguyen L."/>
            <person name="Ongeri F."/>
            <person name="Osuji N."/>
            <person name="Pu L.-L."/>
            <person name="Puazo M."/>
            <person name="Qu C."/>
            <person name="Quiroz J."/>
            <person name="Raj R."/>
            <person name="Weissenberger G."/>
            <person name="Xin Y."/>
            <person name="Zou X."/>
            <person name="Han Y."/>
            <person name="Richards S."/>
            <person name="Worley K."/>
            <person name="Muzny D."/>
            <person name="Gibbs R."/>
        </authorList>
    </citation>
    <scope>NUCLEOTIDE SEQUENCE</scope>
    <source>
        <strain evidence="3">Sampled in the wild</strain>
    </source>
</reference>
<organism evidence="3 4">
    <name type="scientific">Ladona fulva</name>
    <name type="common">Scarce chaser dragonfly</name>
    <name type="synonym">Libellula fulva</name>
    <dbReference type="NCBI Taxonomy" id="123851"/>
    <lineage>
        <taxon>Eukaryota</taxon>
        <taxon>Metazoa</taxon>
        <taxon>Ecdysozoa</taxon>
        <taxon>Arthropoda</taxon>
        <taxon>Hexapoda</taxon>
        <taxon>Insecta</taxon>
        <taxon>Pterygota</taxon>
        <taxon>Palaeoptera</taxon>
        <taxon>Odonata</taxon>
        <taxon>Epiprocta</taxon>
        <taxon>Anisoptera</taxon>
        <taxon>Libelluloidea</taxon>
        <taxon>Libellulidae</taxon>
        <taxon>Ladona</taxon>
    </lineage>
</organism>
<keyword evidence="4" id="KW-1185">Reference proteome</keyword>
<dbReference type="PANTHER" id="PTHR23106:SF24">
    <property type="entry name" value="ANGIOGENIC FACTOR WITH G PATCH AND FHA DOMAINS 1"/>
    <property type="match status" value="1"/>
</dbReference>
<feature type="non-terminal residue" evidence="3">
    <location>
        <position position="1"/>
    </location>
</feature>
<evidence type="ECO:0000313" key="4">
    <source>
        <dbReference type="Proteomes" id="UP000792457"/>
    </source>
</evidence>